<dbReference type="GO" id="GO:0008154">
    <property type="term" value="P:actin polymerization or depolymerization"/>
    <property type="evidence" value="ECO:0007669"/>
    <property type="project" value="TreeGrafter"/>
</dbReference>
<evidence type="ECO:0000259" key="1">
    <source>
        <dbReference type="Pfam" id="PF00626"/>
    </source>
</evidence>
<keyword evidence="3" id="KW-1185">Reference proteome</keyword>
<dbReference type="AlphaFoldDB" id="A0A177BEA1"/>
<organism evidence="2 3">
    <name type="scientific">Intoshia linei</name>
    <dbReference type="NCBI Taxonomy" id="1819745"/>
    <lineage>
        <taxon>Eukaryota</taxon>
        <taxon>Metazoa</taxon>
        <taxon>Spiralia</taxon>
        <taxon>Lophotrochozoa</taxon>
        <taxon>Mesozoa</taxon>
        <taxon>Orthonectida</taxon>
        <taxon>Rhopaluridae</taxon>
        <taxon>Intoshia</taxon>
    </lineage>
</organism>
<dbReference type="Proteomes" id="UP000078046">
    <property type="component" value="Unassembled WGS sequence"/>
</dbReference>
<dbReference type="PANTHER" id="PTHR11977">
    <property type="entry name" value="VILLIN"/>
    <property type="match status" value="1"/>
</dbReference>
<accession>A0A177BEA1</accession>
<dbReference type="InterPro" id="IPR029006">
    <property type="entry name" value="ADF-H/Gelsolin-like_dom_sf"/>
</dbReference>
<dbReference type="Pfam" id="PF00626">
    <property type="entry name" value="Gelsolin"/>
    <property type="match status" value="3"/>
</dbReference>
<dbReference type="Gene3D" id="3.40.20.10">
    <property type="entry name" value="Severin"/>
    <property type="match status" value="3"/>
</dbReference>
<comment type="caution">
    <text evidence="2">The sequence shown here is derived from an EMBL/GenBank/DDBJ whole genome shotgun (WGS) entry which is preliminary data.</text>
</comment>
<dbReference type="PRINTS" id="PR00597">
    <property type="entry name" value="GELSOLIN"/>
</dbReference>
<evidence type="ECO:0000313" key="2">
    <source>
        <dbReference type="EMBL" id="OAF71901.1"/>
    </source>
</evidence>
<dbReference type="EMBL" id="LWCA01000016">
    <property type="protein sequence ID" value="OAF71901.1"/>
    <property type="molecule type" value="Genomic_DNA"/>
</dbReference>
<dbReference type="OrthoDB" id="6375767at2759"/>
<name>A0A177BEA1_9BILA</name>
<dbReference type="GO" id="GO:0015629">
    <property type="term" value="C:actin cytoskeleton"/>
    <property type="evidence" value="ECO:0007669"/>
    <property type="project" value="TreeGrafter"/>
</dbReference>
<dbReference type="SMART" id="SM00262">
    <property type="entry name" value="GEL"/>
    <property type="match status" value="3"/>
</dbReference>
<feature type="domain" description="Gelsolin-like" evidence="1">
    <location>
        <begin position="3"/>
        <end position="85"/>
    </location>
</feature>
<dbReference type="PANTHER" id="PTHR11977:SF137">
    <property type="entry name" value="VILLIN-LIKE PROTEIN QUAIL"/>
    <property type="match status" value="1"/>
</dbReference>
<feature type="domain" description="Gelsolin-like" evidence="1">
    <location>
        <begin position="123"/>
        <end position="191"/>
    </location>
</feature>
<dbReference type="CDD" id="cd11290">
    <property type="entry name" value="gelsolin_S1_like"/>
    <property type="match status" value="1"/>
</dbReference>
<dbReference type="InterPro" id="IPR007122">
    <property type="entry name" value="Villin/Gelsolin"/>
</dbReference>
<protein>
    <submittedName>
        <fullName evidence="2">Actin regulatory protein CAP-G</fullName>
    </submittedName>
</protein>
<sequence>MKFKVEKVALNDYGSFYNGDSYIILNAFKNESDRIEYDVHFWIGKYSTQDEYGTAAYKTVELDNYLDDVPIQHREVQNHESSLFLSYFKSLTIMRGGTDSGFRHVGAKEYIPRLLHFSGLHKNILVKEIPKNYKLIKHDDVYIFDKGKEIIQWNGTDCNKDEKFKALRFIGEIKMERNASSKVIDDNPHENKEFFSMLTENDEDEIDHKINIDEKSNVLYRISDASGNIVVEKVKEGVTITKDNIDDMDVFILDKASSLYVIKGKNASNMEKKMGLAHAHNFLKDSQNPYKSITVFDMKMHQNRINAVLSG</sequence>
<proteinExistence type="predicted"/>
<dbReference type="GO" id="GO:0051015">
    <property type="term" value="F:actin filament binding"/>
    <property type="evidence" value="ECO:0007669"/>
    <property type="project" value="InterPro"/>
</dbReference>
<reference evidence="2 3" key="1">
    <citation type="submission" date="2016-04" db="EMBL/GenBank/DDBJ databases">
        <title>The genome of Intoshia linei affirms orthonectids as highly simplified spiralians.</title>
        <authorList>
            <person name="Mikhailov K.V."/>
            <person name="Slusarev G.S."/>
            <person name="Nikitin M.A."/>
            <person name="Logacheva M.D."/>
            <person name="Penin A."/>
            <person name="Aleoshin V."/>
            <person name="Panchin Y.V."/>
        </authorList>
    </citation>
    <scope>NUCLEOTIDE SEQUENCE [LARGE SCALE GENOMIC DNA]</scope>
    <source>
        <strain evidence="2">Intl2013</strain>
        <tissue evidence="2">Whole animal</tissue>
    </source>
</reference>
<dbReference type="SUPFAM" id="SSF55753">
    <property type="entry name" value="Actin depolymerizing proteins"/>
    <property type="match status" value="3"/>
</dbReference>
<dbReference type="InterPro" id="IPR007123">
    <property type="entry name" value="Gelsolin-like_dom"/>
</dbReference>
<gene>
    <name evidence="2" type="ORF">A3Q56_00339</name>
</gene>
<dbReference type="GO" id="GO:0005737">
    <property type="term" value="C:cytoplasm"/>
    <property type="evidence" value="ECO:0007669"/>
    <property type="project" value="TreeGrafter"/>
</dbReference>
<evidence type="ECO:0000313" key="3">
    <source>
        <dbReference type="Proteomes" id="UP000078046"/>
    </source>
</evidence>
<feature type="domain" description="Gelsolin-like" evidence="1">
    <location>
        <begin position="237"/>
        <end position="295"/>
    </location>
</feature>